<dbReference type="AlphaFoldDB" id="A0A838XSX6"/>
<comment type="caution">
    <text evidence="2">The sequence shown here is derived from an EMBL/GenBank/DDBJ whole genome shotgun (WGS) entry which is preliminary data.</text>
</comment>
<feature type="transmembrane region" description="Helical" evidence="1">
    <location>
        <begin position="110"/>
        <end position="131"/>
    </location>
</feature>
<reference evidence="2 3" key="1">
    <citation type="submission" date="2020-07" db="EMBL/GenBank/DDBJ databases">
        <title>Draft genome and description of Aeromicrobium phoceense strain Marseille-Q0843 isolated from healthy skin swab.</title>
        <authorList>
            <person name="Boxberger M."/>
            <person name="La Scola B."/>
        </authorList>
    </citation>
    <scope>NUCLEOTIDE SEQUENCE [LARGE SCALE GENOMIC DNA]</scope>
    <source>
        <strain evidence="2 3">Marseille-Q0843</strain>
    </source>
</reference>
<keyword evidence="1" id="KW-1133">Transmembrane helix</keyword>
<accession>A0A838XSX6</accession>
<proteinExistence type="predicted"/>
<gene>
    <name evidence="2" type="ORF">H1W00_16140</name>
</gene>
<feature type="transmembrane region" description="Helical" evidence="1">
    <location>
        <begin position="74"/>
        <end position="98"/>
    </location>
</feature>
<dbReference type="InterPro" id="IPR021215">
    <property type="entry name" value="DUF2752"/>
</dbReference>
<sequence>MTDQVIPTTASRGRLLRAPLIAGGAGLAVFALLHFRDPHVEGAYGFCPFLFLTGEPCPGCGGLRAVNLLTRGEVAAAVSSNLLAVALVSVGVVAWLVWLGRRARGLPARYLTWSARTVTAMGVLAAVFGIARVTPWGAWLAP</sequence>
<evidence type="ECO:0000313" key="2">
    <source>
        <dbReference type="EMBL" id="MBA4610010.1"/>
    </source>
</evidence>
<evidence type="ECO:0000313" key="3">
    <source>
        <dbReference type="Proteomes" id="UP000550354"/>
    </source>
</evidence>
<evidence type="ECO:0000256" key="1">
    <source>
        <dbReference type="SAM" id="Phobius"/>
    </source>
</evidence>
<keyword evidence="1" id="KW-0812">Transmembrane</keyword>
<feature type="transmembrane region" description="Helical" evidence="1">
    <location>
        <begin position="15"/>
        <end position="35"/>
    </location>
</feature>
<keyword evidence="3" id="KW-1185">Reference proteome</keyword>
<keyword evidence="1" id="KW-0472">Membrane</keyword>
<dbReference type="Proteomes" id="UP000550354">
    <property type="component" value="Unassembled WGS sequence"/>
</dbReference>
<protein>
    <submittedName>
        <fullName evidence="2">DUF2752 domain-containing protein</fullName>
    </submittedName>
</protein>
<dbReference type="EMBL" id="JACEOG010000002">
    <property type="protein sequence ID" value="MBA4610010.1"/>
    <property type="molecule type" value="Genomic_DNA"/>
</dbReference>
<dbReference type="Pfam" id="PF10825">
    <property type="entry name" value="DUF2752"/>
    <property type="match status" value="1"/>
</dbReference>
<organism evidence="2 3">
    <name type="scientific">Aeromicrobium phoceense</name>
    <dbReference type="NCBI Taxonomy" id="2754045"/>
    <lineage>
        <taxon>Bacteria</taxon>
        <taxon>Bacillati</taxon>
        <taxon>Actinomycetota</taxon>
        <taxon>Actinomycetes</taxon>
        <taxon>Propionibacteriales</taxon>
        <taxon>Nocardioidaceae</taxon>
        <taxon>Aeromicrobium</taxon>
    </lineage>
</organism>
<name>A0A838XSX6_9ACTN</name>